<dbReference type="PANTHER" id="PTHR14699">
    <property type="entry name" value="STI2 PROTEIN-RELATED"/>
    <property type="match status" value="1"/>
</dbReference>
<dbReference type="OrthoDB" id="10259630at2759"/>
<name>A0A8J2P0R6_9HEXA</name>
<evidence type="ECO:0000313" key="3">
    <source>
        <dbReference type="Proteomes" id="UP000708208"/>
    </source>
</evidence>
<dbReference type="PANTHER" id="PTHR14699:SF0">
    <property type="entry name" value="TETRATRICOPEPTIDE REPEAT PROTEIN 21 HOMOLOG"/>
    <property type="match status" value="1"/>
</dbReference>
<sequence>MNLIGKNDKAKEYLERAIKYSSQHDDAICLRGWVEMKLSPKERSQKDPGEYFETVLKSNRKHMDAILGQARYCEMSHQFETGLEKLNELLAFYPNWIPSLVEKMKLALCIQDWDQSMDI</sequence>
<feature type="non-terminal residue" evidence="2">
    <location>
        <position position="1"/>
    </location>
</feature>
<dbReference type="GO" id="GO:0030991">
    <property type="term" value="C:intraciliary transport particle A"/>
    <property type="evidence" value="ECO:0007669"/>
    <property type="project" value="TreeGrafter"/>
</dbReference>
<dbReference type="GO" id="GO:0005929">
    <property type="term" value="C:cilium"/>
    <property type="evidence" value="ECO:0007669"/>
    <property type="project" value="GOC"/>
</dbReference>
<dbReference type="Proteomes" id="UP000708208">
    <property type="component" value="Unassembled WGS sequence"/>
</dbReference>
<dbReference type="InterPro" id="IPR040364">
    <property type="entry name" value="TTC21A/TTC21B"/>
</dbReference>
<dbReference type="AlphaFoldDB" id="A0A8J2P0R6"/>
<feature type="domain" description="Tetratricopeptide repeat protein 21A/21B N-terminal ARM repeat" evidence="1">
    <location>
        <begin position="3"/>
        <end position="117"/>
    </location>
</feature>
<gene>
    <name evidence="2" type="ORF">AFUS01_LOCUS22396</name>
</gene>
<dbReference type="Pfam" id="PF25062">
    <property type="entry name" value="ARM_TT21_N"/>
    <property type="match status" value="1"/>
</dbReference>
<evidence type="ECO:0000313" key="2">
    <source>
        <dbReference type="EMBL" id="CAG7733983.1"/>
    </source>
</evidence>
<reference evidence="2" key="1">
    <citation type="submission" date="2021-06" db="EMBL/GenBank/DDBJ databases">
        <authorList>
            <person name="Hodson N. C."/>
            <person name="Mongue J. A."/>
            <person name="Jaron S. K."/>
        </authorList>
    </citation>
    <scope>NUCLEOTIDE SEQUENCE</scope>
</reference>
<organism evidence="2 3">
    <name type="scientific">Allacma fusca</name>
    <dbReference type="NCBI Taxonomy" id="39272"/>
    <lineage>
        <taxon>Eukaryota</taxon>
        <taxon>Metazoa</taxon>
        <taxon>Ecdysozoa</taxon>
        <taxon>Arthropoda</taxon>
        <taxon>Hexapoda</taxon>
        <taxon>Collembola</taxon>
        <taxon>Symphypleona</taxon>
        <taxon>Sminthuridae</taxon>
        <taxon>Allacma</taxon>
    </lineage>
</organism>
<dbReference type="InterPro" id="IPR056833">
    <property type="entry name" value="ARM_TT21_N"/>
</dbReference>
<protein>
    <recommendedName>
        <fullName evidence="1">Tetratricopeptide repeat protein 21A/21B N-terminal ARM repeat domain-containing protein</fullName>
    </recommendedName>
</protein>
<keyword evidence="3" id="KW-1185">Reference proteome</keyword>
<comment type="caution">
    <text evidence="2">The sequence shown here is derived from an EMBL/GenBank/DDBJ whole genome shotgun (WGS) entry which is preliminary data.</text>
</comment>
<accession>A0A8J2P0R6</accession>
<proteinExistence type="predicted"/>
<evidence type="ECO:0000259" key="1">
    <source>
        <dbReference type="Pfam" id="PF25062"/>
    </source>
</evidence>
<dbReference type="GO" id="GO:0035721">
    <property type="term" value="P:intraciliary retrograde transport"/>
    <property type="evidence" value="ECO:0007669"/>
    <property type="project" value="TreeGrafter"/>
</dbReference>
<dbReference type="GO" id="GO:0061512">
    <property type="term" value="P:protein localization to cilium"/>
    <property type="evidence" value="ECO:0007669"/>
    <property type="project" value="TreeGrafter"/>
</dbReference>
<dbReference type="EMBL" id="CAJVCH010260354">
    <property type="protein sequence ID" value="CAG7733983.1"/>
    <property type="molecule type" value="Genomic_DNA"/>
</dbReference>